<dbReference type="PROSITE" id="PS50984">
    <property type="entry name" value="TRUD"/>
    <property type="match status" value="1"/>
</dbReference>
<feature type="compositionally biased region" description="Basic and acidic residues" evidence="5">
    <location>
        <begin position="473"/>
        <end position="490"/>
    </location>
</feature>
<dbReference type="InterPro" id="IPR042214">
    <property type="entry name" value="TruD_catalytic"/>
</dbReference>
<dbReference type="PANTHER" id="PTHR13326:SF21">
    <property type="entry name" value="PSEUDOURIDYLATE SYNTHASE PUS7L"/>
    <property type="match status" value="1"/>
</dbReference>
<name>A0A2C5ZB66_9HYPO</name>
<sequence length="1159" mass="125860">MVAISWAVAGIVASSAVSAGTLGERQDLFSCATPSRTHEERQAFKRALTSSALAKRQESKPDDGSVLPLKVNVDVCCGGGQPCPPDEAVRQQFVDTNKHYAPAKISYEINQIKRSQDPSCASINLASAVAVSDILKKHFPQRDPSHLNVLYVDLPAGSGIQGVANRPLKRSGIPGPDTPQADGAVLKTSVLPTHGSAGSQGPSGGDDNTINTRSLKQLRNFLFRRQSQNDAFSSTKHTSHEIGHMLGLDHPFTGGPLPVPGASACGDGDEIPDTPAQQGPSMGCPKQSGAPFRRQVGDKTSSCASNGPNGNVDNMMDYGTCPDSTQFTPGQIKHIREVAMYRLGQLKEFPGTPGENGEVGGAGPASQNGGSQGGPPNGNQNPGGQQPPNGPAVPGGPQDGSAFPGGPQDNSVQPGGPQSQGNPFSGLPQNNQKNVIPQGSQTEINSQGGEVSPISDDEIMSIINSLMSGGSPQKRDAKNVAHLGQERRSVETIPRAVEGEKTSNADFILDRRADGDKEPFTGMILDRRADGDKEPFTGMILDRRADGDKKPPALGTKFSDKMKYTDFQVNEISLDGQVVHLRQVGLTDEQKKQTAEKKERTAPAAAEAVKPSRADQTIEPTADDVKLLSTLAGDGFAQKLVSLCKGGIVDDPSVKSEPIEDKSKRGQIHGEIRRIFNSTIETNTDDTGAIIAFRASSNKGRRRNRGPRGPALDKPTAEYLHFTLYKDNHDTMHAVNLLSRKLQVKPVFFAYAGTKDKRASTVQRCSLRYGKERALAATNNVLRHMATGDYEYRDEPIRLGDLLGNEFVIVLKNCRLVNDDSPSDEKVEALLQTQAQASLDHMATQGWINYYGHQRFGTYRIGTHEIGKLILSQQWEEAVMALLDYDEDMATSDAPDDALQPDEYARHRACFLFRSGEPPEAAAKMMPPRFAAESSILRHLTRLGNASLKDYSGALTSITRGMRSMYLHAYQSYVWNHAASKRWELYGSDVVEGDLILVDDTIQQPARSDDEDQDPDILPPPETESSQRARPLSADEARSGTYTIHDIVLPSPGYNVTYPTNALGLFYQSFMALPENGSLDPHKMRRMRREFSLPGHYRTLLCRFLAPPSITFERYSDDEQQLHPTDLDLVRLAKSAYATVALREIMGDVPESDAPEESI</sequence>
<evidence type="ECO:0000313" key="8">
    <source>
        <dbReference type="EMBL" id="PHH79115.1"/>
    </source>
</evidence>
<dbReference type="GO" id="GO:0008237">
    <property type="term" value="F:metallopeptidase activity"/>
    <property type="evidence" value="ECO:0007669"/>
    <property type="project" value="InterPro"/>
</dbReference>
<feature type="region of interest" description="Disordered" evidence="5">
    <location>
        <begin position="587"/>
        <end position="615"/>
    </location>
</feature>
<dbReference type="InterPro" id="IPR008754">
    <property type="entry name" value="Peptidase_M43"/>
</dbReference>
<feature type="chain" id="PRO_5012315928" description="TRUD domain-containing protein" evidence="6">
    <location>
        <begin position="20"/>
        <end position="1159"/>
    </location>
</feature>
<accession>A0A2C5ZB66</accession>
<dbReference type="GO" id="GO:0001522">
    <property type="term" value="P:pseudouridine synthesis"/>
    <property type="evidence" value="ECO:0007669"/>
    <property type="project" value="InterPro"/>
</dbReference>
<dbReference type="Gene3D" id="3.40.390.10">
    <property type="entry name" value="Collagenase (Catalytic Domain)"/>
    <property type="match status" value="1"/>
</dbReference>
<dbReference type="CDD" id="cd02576">
    <property type="entry name" value="PseudoU_synth_ScPUS7"/>
    <property type="match status" value="1"/>
</dbReference>
<feature type="region of interest" description="Disordered" evidence="5">
    <location>
        <begin position="347"/>
        <end position="492"/>
    </location>
</feature>
<feature type="compositionally biased region" description="Basic and acidic residues" evidence="5">
    <location>
        <begin position="588"/>
        <end position="601"/>
    </location>
</feature>
<dbReference type="GO" id="GO:0009982">
    <property type="term" value="F:pseudouridine synthase activity"/>
    <property type="evidence" value="ECO:0007669"/>
    <property type="project" value="InterPro"/>
</dbReference>
<dbReference type="SUPFAM" id="SSF55120">
    <property type="entry name" value="Pseudouridine synthase"/>
    <property type="match status" value="1"/>
</dbReference>
<protein>
    <recommendedName>
        <fullName evidence="7">TRUD domain-containing protein</fullName>
    </recommendedName>
</protein>
<gene>
    <name evidence="8" type="ORF">CDD80_5581</name>
</gene>
<evidence type="ECO:0000256" key="2">
    <source>
        <dbReference type="ARBA" id="ARBA00007953"/>
    </source>
</evidence>
<dbReference type="InterPro" id="IPR011760">
    <property type="entry name" value="PsdUridine_synth_TruD_insert"/>
</dbReference>
<evidence type="ECO:0000256" key="6">
    <source>
        <dbReference type="SAM" id="SignalP"/>
    </source>
</evidence>
<dbReference type="InterPro" id="IPR024079">
    <property type="entry name" value="MetalloPept_cat_dom_sf"/>
</dbReference>
<evidence type="ECO:0000256" key="3">
    <source>
        <dbReference type="ARBA" id="ARBA00008721"/>
    </source>
</evidence>
<keyword evidence="9" id="KW-1185">Reference proteome</keyword>
<feature type="compositionally biased region" description="Low complexity" evidence="5">
    <location>
        <begin position="377"/>
        <end position="387"/>
    </location>
</feature>
<evidence type="ECO:0000256" key="5">
    <source>
        <dbReference type="SAM" id="MobiDB-lite"/>
    </source>
</evidence>
<keyword evidence="4" id="KW-0413">Isomerase</keyword>
<reference evidence="8 9" key="1">
    <citation type="submission" date="2017-06" db="EMBL/GenBank/DDBJ databases">
        <title>Ant-infecting Ophiocordyceps genomes reveal a high diversity of potential behavioral manipulation genes and a possible major role for enterotoxins.</title>
        <authorList>
            <person name="De Bekker C."/>
            <person name="Evans H.C."/>
            <person name="Brachmann A."/>
            <person name="Hughes D.P."/>
        </authorList>
    </citation>
    <scope>NUCLEOTIDE SEQUENCE [LARGE SCALE GENOMIC DNA]</scope>
    <source>
        <strain evidence="8 9">Map16</strain>
    </source>
</reference>
<dbReference type="AlphaFoldDB" id="A0A2C5ZB66"/>
<dbReference type="EMBL" id="NJES01000056">
    <property type="protein sequence ID" value="PHH79115.1"/>
    <property type="molecule type" value="Genomic_DNA"/>
</dbReference>
<dbReference type="InterPro" id="IPR020103">
    <property type="entry name" value="PsdUridine_synth_cat_dom_sf"/>
</dbReference>
<feature type="compositionally biased region" description="Polar residues" evidence="5">
    <location>
        <begin position="462"/>
        <end position="471"/>
    </location>
</feature>
<feature type="region of interest" description="Disordered" evidence="5">
    <location>
        <begin position="276"/>
        <end position="309"/>
    </location>
</feature>
<dbReference type="NCBIfam" id="TIGR00094">
    <property type="entry name" value="tRNA_TruD_broad"/>
    <property type="match status" value="1"/>
</dbReference>
<comment type="similarity">
    <text evidence="2">Belongs to the pseudouridine synthase TruD family.</text>
</comment>
<evidence type="ECO:0000313" key="9">
    <source>
        <dbReference type="Proteomes" id="UP000226431"/>
    </source>
</evidence>
<comment type="similarity">
    <text evidence="3">Belongs to the peptidase M43B family.</text>
</comment>
<evidence type="ECO:0000259" key="7">
    <source>
        <dbReference type="PROSITE" id="PS50984"/>
    </source>
</evidence>
<dbReference type="Proteomes" id="UP000226431">
    <property type="component" value="Unassembled WGS sequence"/>
</dbReference>
<feature type="compositionally biased region" description="Polar residues" evidence="5">
    <location>
        <begin position="298"/>
        <end position="309"/>
    </location>
</feature>
<organism evidence="8 9">
    <name type="scientific">Ophiocordyceps camponoti-rufipedis</name>
    <dbReference type="NCBI Taxonomy" id="2004952"/>
    <lineage>
        <taxon>Eukaryota</taxon>
        <taxon>Fungi</taxon>
        <taxon>Dikarya</taxon>
        <taxon>Ascomycota</taxon>
        <taxon>Pezizomycotina</taxon>
        <taxon>Sordariomycetes</taxon>
        <taxon>Hypocreomycetidae</taxon>
        <taxon>Hypocreales</taxon>
        <taxon>Ophiocordycipitaceae</taxon>
        <taxon>Ophiocordyceps</taxon>
    </lineage>
</organism>
<keyword evidence="6" id="KW-0732">Signal</keyword>
<dbReference type="PANTHER" id="PTHR13326">
    <property type="entry name" value="TRNA PSEUDOURIDINE SYNTHASE D"/>
    <property type="match status" value="1"/>
</dbReference>
<feature type="compositionally biased region" description="Polar residues" evidence="5">
    <location>
        <begin position="408"/>
        <end position="449"/>
    </location>
</feature>
<evidence type="ECO:0000256" key="4">
    <source>
        <dbReference type="ARBA" id="ARBA00023235"/>
    </source>
</evidence>
<dbReference type="Pfam" id="PF05572">
    <property type="entry name" value="Peptidase_M43"/>
    <property type="match status" value="1"/>
</dbReference>
<dbReference type="InterPro" id="IPR001656">
    <property type="entry name" value="PsdUridine_synth_TruD"/>
</dbReference>
<dbReference type="STRING" id="2004952.A0A2C5ZB66"/>
<dbReference type="GO" id="GO:0005634">
    <property type="term" value="C:nucleus"/>
    <property type="evidence" value="ECO:0007669"/>
    <property type="project" value="TreeGrafter"/>
</dbReference>
<evidence type="ECO:0000256" key="1">
    <source>
        <dbReference type="ARBA" id="ARBA00003174"/>
    </source>
</evidence>
<dbReference type="Pfam" id="PF01142">
    <property type="entry name" value="TruD"/>
    <property type="match status" value="1"/>
</dbReference>
<proteinExistence type="inferred from homology"/>
<dbReference type="SUPFAM" id="SSF55486">
    <property type="entry name" value="Metalloproteases ('zincins'), catalytic domain"/>
    <property type="match status" value="1"/>
</dbReference>
<feature type="domain" description="TRUD" evidence="7">
    <location>
        <begin position="846"/>
        <end position="1103"/>
    </location>
</feature>
<feature type="region of interest" description="Disordered" evidence="5">
    <location>
        <begin position="1005"/>
        <end position="1036"/>
    </location>
</feature>
<dbReference type="GO" id="GO:0003723">
    <property type="term" value="F:RNA binding"/>
    <property type="evidence" value="ECO:0007669"/>
    <property type="project" value="InterPro"/>
</dbReference>
<comment type="caution">
    <text evidence="8">The sequence shown here is derived from an EMBL/GenBank/DDBJ whole genome shotgun (WGS) entry which is preliminary data.</text>
</comment>
<dbReference type="Gene3D" id="3.30.2350.20">
    <property type="entry name" value="TruD, catalytic domain"/>
    <property type="match status" value="2"/>
</dbReference>
<feature type="region of interest" description="Disordered" evidence="5">
    <location>
        <begin position="510"/>
        <end position="535"/>
    </location>
</feature>
<dbReference type="OrthoDB" id="447290at2759"/>
<feature type="signal peptide" evidence="6">
    <location>
        <begin position="1"/>
        <end position="19"/>
    </location>
</feature>
<comment type="function">
    <text evidence="1">Secreted metalloproteinase that allows assimilation of proteinaceous substrates.</text>
</comment>